<evidence type="ECO:0000256" key="1">
    <source>
        <dbReference type="SAM" id="MobiDB-lite"/>
    </source>
</evidence>
<protein>
    <submittedName>
        <fullName evidence="2">Uncharacterized protein</fullName>
    </submittedName>
</protein>
<dbReference type="Proteomes" id="UP000672032">
    <property type="component" value="Chromosome 5"/>
</dbReference>
<accession>A0A8A3PJ22</accession>
<proteinExistence type="predicted"/>
<sequence>MSEQPIAKSPRRPRNKRYQRQGRILAIPTHPFIQFTTRYFAGNSVLHGYLRVMLNFTTDTWPSHDIFTSLFEILPEYAPYSTNVYIGMVFKEECGNGPTGNDARRSVLAKVVEQMNEHFDFVKLHFVLHLRYFSFDHIIPACAIYGLHFQQWTFDILTDDVSHIAHDSVVDRYLRGKYYMSTRNTLSV</sequence>
<feature type="region of interest" description="Disordered" evidence="1">
    <location>
        <begin position="1"/>
        <end position="20"/>
    </location>
</feature>
<organism evidence="2 3">
    <name type="scientific">Monilinia vaccinii-corymbosi</name>
    <dbReference type="NCBI Taxonomy" id="61207"/>
    <lineage>
        <taxon>Eukaryota</taxon>
        <taxon>Fungi</taxon>
        <taxon>Dikarya</taxon>
        <taxon>Ascomycota</taxon>
        <taxon>Pezizomycotina</taxon>
        <taxon>Leotiomycetes</taxon>
        <taxon>Helotiales</taxon>
        <taxon>Sclerotiniaceae</taxon>
        <taxon>Monilinia</taxon>
    </lineage>
</organism>
<evidence type="ECO:0000313" key="3">
    <source>
        <dbReference type="Proteomes" id="UP000672032"/>
    </source>
</evidence>
<dbReference type="OrthoDB" id="3521531at2759"/>
<name>A0A8A3PJ22_9HELO</name>
<dbReference type="AlphaFoldDB" id="A0A8A3PJ22"/>
<keyword evidence="3" id="KW-1185">Reference proteome</keyword>
<dbReference type="EMBL" id="CP063409">
    <property type="protein sequence ID" value="QSZ35025.1"/>
    <property type="molecule type" value="Genomic_DNA"/>
</dbReference>
<gene>
    <name evidence="2" type="ORF">DSL72_007887</name>
</gene>
<reference evidence="2" key="1">
    <citation type="submission" date="2020-10" db="EMBL/GenBank/DDBJ databases">
        <title>Genome Sequence of Monilinia vaccinii-corymbosi Sheds Light on Mummy Berry Disease Infection of Blueberry and Mating Type.</title>
        <authorList>
            <person name="Yow A.G."/>
            <person name="Zhang Y."/>
            <person name="Bansal K."/>
            <person name="Eacker S.M."/>
            <person name="Sullivan S."/>
            <person name="Liachko I."/>
            <person name="Cubeta M.A."/>
            <person name="Rollins J.A."/>
            <person name="Ashrafi H."/>
        </authorList>
    </citation>
    <scope>NUCLEOTIDE SEQUENCE</scope>
    <source>
        <strain evidence="2">RL-1</strain>
    </source>
</reference>
<evidence type="ECO:0000313" key="2">
    <source>
        <dbReference type="EMBL" id="QSZ35025.1"/>
    </source>
</evidence>
<feature type="compositionally biased region" description="Basic residues" evidence="1">
    <location>
        <begin position="9"/>
        <end position="20"/>
    </location>
</feature>